<sequence>AFSRTARATSGVAATRWPSVVAAWQPTGLFCLLRSIFFILEPARCVAPCSSTAVSSQSMLVATLLSGWRSQLRLQPLGRCRS</sequence>
<dbReference type="EMBL" id="CAJNNW010013776">
    <property type="protein sequence ID" value="CAE8655803.1"/>
    <property type="molecule type" value="Genomic_DNA"/>
</dbReference>
<feature type="non-terminal residue" evidence="2">
    <location>
        <position position="1"/>
    </location>
</feature>
<protein>
    <submittedName>
        <fullName evidence="2">Uncharacterized protein</fullName>
    </submittedName>
</protein>
<keyword evidence="4" id="KW-1185">Reference proteome</keyword>
<evidence type="ECO:0000313" key="1">
    <source>
        <dbReference type="EMBL" id="CAE8609693.1"/>
    </source>
</evidence>
<evidence type="ECO:0000313" key="4">
    <source>
        <dbReference type="Proteomes" id="UP000654075"/>
    </source>
</evidence>
<evidence type="ECO:0000313" key="2">
    <source>
        <dbReference type="EMBL" id="CAE8655803.1"/>
    </source>
</evidence>
<dbReference type="Proteomes" id="UP000654075">
    <property type="component" value="Unassembled WGS sequence"/>
</dbReference>
<proteinExistence type="predicted"/>
<name>A0A813ITQ2_POLGL</name>
<evidence type="ECO:0000313" key="3">
    <source>
        <dbReference type="Proteomes" id="UP000626109"/>
    </source>
</evidence>
<dbReference type="Proteomes" id="UP000626109">
    <property type="component" value="Unassembled WGS sequence"/>
</dbReference>
<accession>A0A813ITQ2</accession>
<reference evidence="2" key="1">
    <citation type="submission" date="2021-02" db="EMBL/GenBank/DDBJ databases">
        <authorList>
            <person name="Dougan E. K."/>
            <person name="Rhodes N."/>
            <person name="Thang M."/>
            <person name="Chan C."/>
        </authorList>
    </citation>
    <scope>NUCLEOTIDE SEQUENCE</scope>
</reference>
<gene>
    <name evidence="1" type="ORF">PGLA1383_LOCUS27522</name>
    <name evidence="2" type="ORF">PGLA2088_LOCUS11817</name>
</gene>
<comment type="caution">
    <text evidence="2">The sequence shown here is derived from an EMBL/GenBank/DDBJ whole genome shotgun (WGS) entry which is preliminary data.</text>
</comment>
<dbReference type="AlphaFoldDB" id="A0A813ITQ2"/>
<feature type="non-terminal residue" evidence="2">
    <location>
        <position position="82"/>
    </location>
</feature>
<dbReference type="EMBL" id="CAJNNV010024383">
    <property type="protein sequence ID" value="CAE8609693.1"/>
    <property type="molecule type" value="Genomic_DNA"/>
</dbReference>
<organism evidence="2 3">
    <name type="scientific">Polarella glacialis</name>
    <name type="common">Dinoflagellate</name>
    <dbReference type="NCBI Taxonomy" id="89957"/>
    <lineage>
        <taxon>Eukaryota</taxon>
        <taxon>Sar</taxon>
        <taxon>Alveolata</taxon>
        <taxon>Dinophyceae</taxon>
        <taxon>Suessiales</taxon>
        <taxon>Suessiaceae</taxon>
        <taxon>Polarella</taxon>
    </lineage>
</organism>